<evidence type="ECO:0000256" key="2">
    <source>
        <dbReference type="ARBA" id="ARBA00004713"/>
    </source>
</evidence>
<name>A0ABQ6FFS9_9RHOO</name>
<evidence type="ECO:0000259" key="11">
    <source>
        <dbReference type="Pfam" id="PF04413"/>
    </source>
</evidence>
<comment type="caution">
    <text evidence="12">The sequence shown here is derived from an EMBL/GenBank/DDBJ whole genome shotgun (WGS) entry which is preliminary data.</text>
</comment>
<dbReference type="NCBIfam" id="NF004386">
    <property type="entry name" value="PRK05749.1-2"/>
    <property type="match status" value="1"/>
</dbReference>
<dbReference type="SUPFAM" id="SSF53756">
    <property type="entry name" value="UDP-Glycosyltransferase/glycogen phosphorylase"/>
    <property type="match status" value="1"/>
</dbReference>
<keyword evidence="5" id="KW-0997">Cell inner membrane</keyword>
<keyword evidence="5" id="KW-0472">Membrane</keyword>
<dbReference type="EC" id="2.4.99.12" evidence="3 9"/>
<keyword evidence="9" id="KW-1003">Cell membrane</keyword>
<evidence type="ECO:0000256" key="8">
    <source>
        <dbReference type="ARBA" id="ARBA00049183"/>
    </source>
</evidence>
<gene>
    <name evidence="12" type="primary">kdtA</name>
    <name evidence="12" type="ORF">GCM10007933_39710</name>
</gene>
<reference evidence="13" key="1">
    <citation type="journal article" date="2019" name="Int. J. Syst. Evol. Microbiol.">
        <title>The Global Catalogue of Microorganisms (GCM) 10K type strain sequencing project: providing services to taxonomists for standard genome sequencing and annotation.</title>
        <authorList>
            <consortium name="The Broad Institute Genomics Platform"/>
            <consortium name="The Broad Institute Genome Sequencing Center for Infectious Disease"/>
            <person name="Wu L."/>
            <person name="Ma J."/>
        </authorList>
    </citation>
    <scope>NUCLEOTIDE SEQUENCE [LARGE SCALE GENOMIC DNA]</scope>
    <source>
        <strain evidence="13">NBRC 102407</strain>
    </source>
</reference>
<evidence type="ECO:0000313" key="13">
    <source>
        <dbReference type="Proteomes" id="UP001157167"/>
    </source>
</evidence>
<dbReference type="Pfam" id="PF04413">
    <property type="entry name" value="Glycos_transf_N"/>
    <property type="match status" value="1"/>
</dbReference>
<evidence type="ECO:0000256" key="1">
    <source>
        <dbReference type="ARBA" id="ARBA00004196"/>
    </source>
</evidence>
<dbReference type="Proteomes" id="UP001157167">
    <property type="component" value="Unassembled WGS sequence"/>
</dbReference>
<dbReference type="Gene3D" id="3.40.50.11720">
    <property type="entry name" value="3-Deoxy-D-manno-octulosonic-acid transferase, N-terminal domain"/>
    <property type="match status" value="1"/>
</dbReference>
<dbReference type="Gene3D" id="3.40.50.2000">
    <property type="entry name" value="Glycogen Phosphorylase B"/>
    <property type="match status" value="1"/>
</dbReference>
<keyword evidence="13" id="KW-1185">Reference proteome</keyword>
<dbReference type="InterPro" id="IPR039901">
    <property type="entry name" value="Kdotransferase"/>
</dbReference>
<dbReference type="EMBL" id="BSPX01000097">
    <property type="protein sequence ID" value="GLT24490.1"/>
    <property type="molecule type" value="Genomic_DNA"/>
</dbReference>
<evidence type="ECO:0000256" key="3">
    <source>
        <dbReference type="ARBA" id="ARBA00012621"/>
    </source>
</evidence>
<accession>A0ABQ6FFS9</accession>
<evidence type="ECO:0000256" key="5">
    <source>
        <dbReference type="ARBA" id="ARBA00022519"/>
    </source>
</evidence>
<feature type="domain" description="Glycosyl transferase family 1" evidence="10">
    <location>
        <begin position="270"/>
        <end position="420"/>
    </location>
</feature>
<comment type="subcellular location">
    <subcellularLocation>
        <location evidence="1">Cell envelope</location>
    </subcellularLocation>
    <subcellularLocation>
        <location evidence="9">Cell membrane</location>
    </subcellularLocation>
</comment>
<evidence type="ECO:0000313" key="12">
    <source>
        <dbReference type="EMBL" id="GLT24490.1"/>
    </source>
</evidence>
<dbReference type="PANTHER" id="PTHR42755:SF1">
    <property type="entry name" value="3-DEOXY-D-MANNO-OCTULOSONIC ACID TRANSFERASE, MITOCHONDRIAL-RELATED"/>
    <property type="match status" value="1"/>
</dbReference>
<dbReference type="InterPro" id="IPR007507">
    <property type="entry name" value="Glycos_transf_N"/>
</dbReference>
<evidence type="ECO:0000256" key="4">
    <source>
        <dbReference type="ARBA" id="ARBA00019077"/>
    </source>
</evidence>
<comment type="catalytic activity">
    <reaction evidence="8 9">
        <text>lipid IVA (E. coli) + CMP-3-deoxy-beta-D-manno-octulosonate = alpha-Kdo-(2-&gt;6)-lipid IVA (E. coli) + CMP + H(+)</text>
        <dbReference type="Rhea" id="RHEA:28066"/>
        <dbReference type="ChEBI" id="CHEBI:15378"/>
        <dbReference type="ChEBI" id="CHEBI:58603"/>
        <dbReference type="ChEBI" id="CHEBI:60364"/>
        <dbReference type="ChEBI" id="CHEBI:60377"/>
        <dbReference type="ChEBI" id="CHEBI:85987"/>
        <dbReference type="EC" id="2.4.99.12"/>
    </reaction>
</comment>
<dbReference type="Pfam" id="PF00534">
    <property type="entry name" value="Glycos_transf_1"/>
    <property type="match status" value="1"/>
</dbReference>
<dbReference type="InterPro" id="IPR038107">
    <property type="entry name" value="Glycos_transf_N_sf"/>
</dbReference>
<comment type="function">
    <text evidence="9">Involved in lipopolysaccharide (LPS) biosynthesis. Catalyzes the transfer of 3-deoxy-D-manno-octulosonate (Kdo) residue(s) from CMP-Kdo to lipid IV(A), the tetraacyldisaccharide-1,4'-bisphosphate precursor of lipid A.</text>
</comment>
<dbReference type="GO" id="GO:0016740">
    <property type="term" value="F:transferase activity"/>
    <property type="evidence" value="ECO:0007669"/>
    <property type="project" value="UniProtKB-KW"/>
</dbReference>
<comment type="pathway">
    <text evidence="2 9">Bacterial outer membrane biogenesis; LPS core biosynthesis.</text>
</comment>
<proteinExistence type="inferred from homology"/>
<evidence type="ECO:0000259" key="10">
    <source>
        <dbReference type="Pfam" id="PF00534"/>
    </source>
</evidence>
<comment type="similarity">
    <text evidence="9">Belongs to the glycosyltransferase group 1 family.</text>
</comment>
<keyword evidence="6 9" id="KW-0808">Transferase</keyword>
<feature type="domain" description="3-deoxy-D-manno-octulosonic-acid transferase N-terminal" evidence="11">
    <location>
        <begin position="55"/>
        <end position="233"/>
    </location>
</feature>
<keyword evidence="9" id="KW-0448">Lipopolysaccharide biosynthesis</keyword>
<evidence type="ECO:0000256" key="7">
    <source>
        <dbReference type="ARBA" id="ARBA00031445"/>
    </source>
</evidence>
<evidence type="ECO:0000256" key="9">
    <source>
        <dbReference type="RuleBase" id="RU365103"/>
    </source>
</evidence>
<sequence length="448" mass="49251">MPWHLQRPVYFDVPESIAIPLIHRSLYTAVWYVAAPFVALRLLWRARKQPEYLQHVGERLGRYTGLPPGPVIWLHAVSVGETRACAPLLHALLDAHPDHSVLLTHMTPTGRATAAELFGSLAPRVQSVYLPYDFPWAVAAFLRHFHPRLGILMETELWPNLVEACRQTGTPLAMVNARLSARSAKGYARAGALARKAFAHLSAIGAQTEADGQRMSNLGARYVMVTGNIKFDIAPPAPMLALGAVFRNRFGPQRQVLLAASTREGEEGPLLEAFARLCPPEVLLVLVPRHPQRFDEVAKLVKRASLKMQKRSKDVPVMADTRVWLGDSMGEMYAYCAAADVAIIGGSWEKLGGQNPIEASTVGCPVIVGPHTFNFKVVCEQAIEVGAAVRADDIEDAVEEAIEILANPPRRAAMGQAGREFAQSHRGATERTMDMLTPLLRGSRPQRR</sequence>
<protein>
    <recommendedName>
        <fullName evidence="4 9">3-deoxy-D-manno-octulosonic acid transferase</fullName>
        <shortName evidence="9">Kdo transferase</shortName>
        <ecNumber evidence="3 9">2.4.99.12</ecNumber>
    </recommendedName>
    <alternativeName>
        <fullName evidence="7 9">Lipid IV(A) 3-deoxy-D-manno-octulosonic acid transferase</fullName>
    </alternativeName>
</protein>
<evidence type="ECO:0000256" key="6">
    <source>
        <dbReference type="ARBA" id="ARBA00022679"/>
    </source>
</evidence>
<organism evidence="12 13">
    <name type="scientific">Zoogloea oryzae</name>
    <dbReference type="NCBI Taxonomy" id="310767"/>
    <lineage>
        <taxon>Bacteria</taxon>
        <taxon>Pseudomonadati</taxon>
        <taxon>Pseudomonadota</taxon>
        <taxon>Betaproteobacteria</taxon>
        <taxon>Rhodocyclales</taxon>
        <taxon>Zoogloeaceae</taxon>
        <taxon>Zoogloea</taxon>
    </lineage>
</organism>
<dbReference type="InterPro" id="IPR001296">
    <property type="entry name" value="Glyco_trans_1"/>
</dbReference>
<dbReference type="PANTHER" id="PTHR42755">
    <property type="entry name" value="3-DEOXY-MANNO-OCTULOSONATE CYTIDYLYLTRANSFERASE"/>
    <property type="match status" value="1"/>
</dbReference>